<evidence type="ECO:0000256" key="1">
    <source>
        <dbReference type="SAM" id="Phobius"/>
    </source>
</evidence>
<evidence type="ECO:0000313" key="3">
    <source>
        <dbReference type="Proteomes" id="UP000184386"/>
    </source>
</evidence>
<name>A0A1M6Q679_9FIRM</name>
<dbReference type="RefSeq" id="WP_073275099.1">
    <property type="nucleotide sequence ID" value="NZ_FRAC01000009.1"/>
</dbReference>
<keyword evidence="1" id="KW-0812">Transmembrane</keyword>
<keyword evidence="1" id="KW-0472">Membrane</keyword>
<dbReference type="Proteomes" id="UP000184386">
    <property type="component" value="Unassembled WGS sequence"/>
</dbReference>
<dbReference type="EMBL" id="FRAC01000009">
    <property type="protein sequence ID" value="SHK15789.1"/>
    <property type="molecule type" value="Genomic_DNA"/>
</dbReference>
<protein>
    <submittedName>
        <fullName evidence="2">Uncharacterized protein</fullName>
    </submittedName>
</protein>
<accession>A0A1M6Q679</accession>
<dbReference type="AlphaFoldDB" id="A0A1M6Q679"/>
<organism evidence="2 3">
    <name type="scientific">Anaerocolumna jejuensis DSM 15929</name>
    <dbReference type="NCBI Taxonomy" id="1121322"/>
    <lineage>
        <taxon>Bacteria</taxon>
        <taxon>Bacillati</taxon>
        <taxon>Bacillota</taxon>
        <taxon>Clostridia</taxon>
        <taxon>Lachnospirales</taxon>
        <taxon>Lachnospiraceae</taxon>
        <taxon>Anaerocolumna</taxon>
    </lineage>
</organism>
<proteinExistence type="predicted"/>
<feature type="transmembrane region" description="Helical" evidence="1">
    <location>
        <begin position="7"/>
        <end position="26"/>
    </location>
</feature>
<feature type="transmembrane region" description="Helical" evidence="1">
    <location>
        <begin position="87"/>
        <end position="110"/>
    </location>
</feature>
<evidence type="ECO:0000313" key="2">
    <source>
        <dbReference type="EMBL" id="SHK15789.1"/>
    </source>
</evidence>
<keyword evidence="3" id="KW-1185">Reference proteome</keyword>
<dbReference type="STRING" id="1121322.SAMN02745136_01883"/>
<sequence>MKQKTISCGILTFLFYIAVVSIGMYSPNMEVDSFFSYSDPTNTLSSSSGNLKRMDATDELFGEIADEIPASISSGTRDAFSYRSFPLVLSLSMAVQPFIPLFIWVVYHALLQNEFIDRMYLILFIHNSDGKKGDLSRLLMA</sequence>
<keyword evidence="1" id="KW-1133">Transmembrane helix</keyword>
<dbReference type="OrthoDB" id="1908372at2"/>
<reference evidence="2 3" key="1">
    <citation type="submission" date="2016-11" db="EMBL/GenBank/DDBJ databases">
        <authorList>
            <person name="Jaros S."/>
            <person name="Januszkiewicz K."/>
            <person name="Wedrychowicz H."/>
        </authorList>
    </citation>
    <scope>NUCLEOTIDE SEQUENCE [LARGE SCALE GENOMIC DNA]</scope>
    <source>
        <strain evidence="2 3">DSM 15929</strain>
    </source>
</reference>
<gene>
    <name evidence="2" type="ORF">SAMN02745136_01883</name>
</gene>